<dbReference type="InterPro" id="IPR003661">
    <property type="entry name" value="HisK_dim/P_dom"/>
</dbReference>
<dbReference type="Pfam" id="PF00072">
    <property type="entry name" value="Response_reg"/>
    <property type="match status" value="2"/>
</dbReference>
<dbReference type="InterPro" id="IPR003018">
    <property type="entry name" value="GAF"/>
</dbReference>
<dbReference type="InterPro" id="IPR003594">
    <property type="entry name" value="HATPase_dom"/>
</dbReference>
<dbReference type="SUPFAM" id="SSF47384">
    <property type="entry name" value="Homodimeric domain of signal transducing histidine kinase"/>
    <property type="match status" value="1"/>
</dbReference>
<dbReference type="NCBIfam" id="TIGR00229">
    <property type="entry name" value="sensory_box"/>
    <property type="match status" value="6"/>
</dbReference>
<evidence type="ECO:0000313" key="25">
    <source>
        <dbReference type="Proteomes" id="UP000509597"/>
    </source>
</evidence>
<dbReference type="Pfam" id="PF02518">
    <property type="entry name" value="HATPase_c"/>
    <property type="match status" value="1"/>
</dbReference>
<evidence type="ECO:0000256" key="3">
    <source>
        <dbReference type="ARBA" id="ARBA00012438"/>
    </source>
</evidence>
<dbReference type="PROSITE" id="PS50113">
    <property type="entry name" value="PAC"/>
    <property type="match status" value="5"/>
</dbReference>
<keyword evidence="10" id="KW-0067">ATP-binding</keyword>
<feature type="modified residue" description="4-aspartylphosphate" evidence="17">
    <location>
        <position position="1467"/>
    </location>
</feature>
<keyword evidence="7" id="KW-0812">Transmembrane</keyword>
<dbReference type="Gene3D" id="3.20.20.450">
    <property type="entry name" value="EAL domain"/>
    <property type="match status" value="1"/>
</dbReference>
<feature type="coiled-coil region" evidence="18">
    <location>
        <begin position="1147"/>
        <end position="1174"/>
    </location>
</feature>
<evidence type="ECO:0000256" key="8">
    <source>
        <dbReference type="ARBA" id="ARBA00022741"/>
    </source>
</evidence>
<keyword evidence="11" id="KW-1133">Transmembrane helix</keyword>
<reference evidence="24 25" key="1">
    <citation type="submission" date="2020-07" db="EMBL/GenBank/DDBJ databases">
        <title>Complete genome sequence of Chitinibacter sp. 2T18.</title>
        <authorList>
            <person name="Bae J.-W."/>
            <person name="Choi J.-W."/>
        </authorList>
    </citation>
    <scope>NUCLEOTIDE SEQUENCE [LARGE SCALE GENOMIC DNA]</scope>
    <source>
        <strain evidence="24 25">2T18</strain>
    </source>
</reference>
<dbReference type="Pfam" id="PF01627">
    <property type="entry name" value="Hpt"/>
    <property type="match status" value="1"/>
</dbReference>
<dbReference type="FunFam" id="1.10.287.130:FF:000038">
    <property type="entry name" value="Sensory transduction histidine kinase"/>
    <property type="match status" value="1"/>
</dbReference>
<feature type="domain" description="PAS" evidence="21">
    <location>
        <begin position="150"/>
        <end position="222"/>
    </location>
</feature>
<dbReference type="InterPro" id="IPR000700">
    <property type="entry name" value="PAS-assoc_C"/>
</dbReference>
<dbReference type="RefSeq" id="WP_179355438.1">
    <property type="nucleotide sequence ID" value="NZ_CP058627.1"/>
</dbReference>
<evidence type="ECO:0000256" key="13">
    <source>
        <dbReference type="ARBA" id="ARBA00023136"/>
    </source>
</evidence>
<dbReference type="SUPFAM" id="SSF52172">
    <property type="entry name" value="CheY-like"/>
    <property type="match status" value="2"/>
</dbReference>
<dbReference type="GO" id="GO:0005524">
    <property type="term" value="F:ATP binding"/>
    <property type="evidence" value="ECO:0007669"/>
    <property type="project" value="UniProtKB-KW"/>
</dbReference>
<dbReference type="InterPro" id="IPR005467">
    <property type="entry name" value="His_kinase_dom"/>
</dbReference>
<dbReference type="SMART" id="SM00065">
    <property type="entry name" value="GAF"/>
    <property type="match status" value="1"/>
</dbReference>
<dbReference type="CDD" id="cd16922">
    <property type="entry name" value="HATPase_EvgS-ArcB-TorS-like"/>
    <property type="match status" value="1"/>
</dbReference>
<dbReference type="SMART" id="SM00448">
    <property type="entry name" value="REC"/>
    <property type="match status" value="2"/>
</dbReference>
<feature type="domain" description="EAL" evidence="23">
    <location>
        <begin position="1821"/>
        <end position="2074"/>
    </location>
</feature>
<evidence type="ECO:0000256" key="15">
    <source>
        <dbReference type="ARBA" id="ARBA00058004"/>
    </source>
</evidence>
<evidence type="ECO:0000256" key="17">
    <source>
        <dbReference type="PROSITE-ProRule" id="PRU00169"/>
    </source>
</evidence>
<dbReference type="PRINTS" id="PR00344">
    <property type="entry name" value="BCTRLSENSOR"/>
</dbReference>
<dbReference type="SUPFAM" id="SSF55781">
    <property type="entry name" value="GAF domain-like"/>
    <property type="match status" value="1"/>
</dbReference>
<feature type="domain" description="PAC" evidence="22">
    <location>
        <begin position="638"/>
        <end position="691"/>
    </location>
</feature>
<dbReference type="InterPro" id="IPR029016">
    <property type="entry name" value="GAF-like_dom_sf"/>
</dbReference>
<evidence type="ECO:0000259" key="22">
    <source>
        <dbReference type="PROSITE" id="PS50113"/>
    </source>
</evidence>
<feature type="domain" description="PAC" evidence="22">
    <location>
        <begin position="1085"/>
        <end position="1138"/>
    </location>
</feature>
<dbReference type="SUPFAM" id="SSF55785">
    <property type="entry name" value="PYP-like sensor domain (PAS domain)"/>
    <property type="match status" value="7"/>
</dbReference>
<dbReference type="Gene3D" id="3.30.450.40">
    <property type="match status" value="1"/>
</dbReference>
<keyword evidence="9" id="KW-0418">Kinase</keyword>
<keyword evidence="14" id="KW-0131">Cell cycle</keyword>
<dbReference type="PROSITE" id="PS50109">
    <property type="entry name" value="HIS_KIN"/>
    <property type="match status" value="1"/>
</dbReference>
<protein>
    <recommendedName>
        <fullName evidence="16">Virulence sensor protein BvgS</fullName>
        <ecNumber evidence="3">2.7.13.3</ecNumber>
    </recommendedName>
</protein>
<evidence type="ECO:0000256" key="6">
    <source>
        <dbReference type="ARBA" id="ARBA00022679"/>
    </source>
</evidence>
<dbReference type="SUPFAM" id="SSF55874">
    <property type="entry name" value="ATPase domain of HSP90 chaperone/DNA topoisomerase II/histidine kinase"/>
    <property type="match status" value="1"/>
</dbReference>
<dbReference type="PANTHER" id="PTHR45339:SF1">
    <property type="entry name" value="HYBRID SIGNAL TRANSDUCTION HISTIDINE KINASE J"/>
    <property type="match status" value="1"/>
</dbReference>
<evidence type="ECO:0000256" key="11">
    <source>
        <dbReference type="ARBA" id="ARBA00022989"/>
    </source>
</evidence>
<feature type="modified residue" description="4-aspartylphosphate" evidence="17">
    <location>
        <position position="1735"/>
    </location>
</feature>
<feature type="domain" description="Response regulatory" evidence="20">
    <location>
        <begin position="1418"/>
        <end position="1534"/>
    </location>
</feature>
<dbReference type="CDD" id="cd00082">
    <property type="entry name" value="HisKA"/>
    <property type="match status" value="1"/>
</dbReference>
<dbReference type="EC" id="2.7.13.3" evidence="3"/>
<evidence type="ECO:0000259" key="19">
    <source>
        <dbReference type="PROSITE" id="PS50109"/>
    </source>
</evidence>
<dbReference type="InterPro" id="IPR001789">
    <property type="entry name" value="Sig_transdc_resp-reg_receiver"/>
</dbReference>
<comment type="subcellular location">
    <subcellularLocation>
        <location evidence="2">Cell membrane</location>
        <topology evidence="2">Multi-pass membrane protein</topology>
    </subcellularLocation>
</comment>
<evidence type="ECO:0000256" key="5">
    <source>
        <dbReference type="ARBA" id="ARBA00022553"/>
    </source>
</evidence>
<proteinExistence type="predicted"/>
<dbReference type="PANTHER" id="PTHR45339">
    <property type="entry name" value="HYBRID SIGNAL TRANSDUCTION HISTIDINE KINASE J"/>
    <property type="match status" value="1"/>
</dbReference>
<dbReference type="InterPro" id="IPR035965">
    <property type="entry name" value="PAS-like_dom_sf"/>
</dbReference>
<dbReference type="Proteomes" id="UP000509597">
    <property type="component" value="Chromosome"/>
</dbReference>
<gene>
    <name evidence="24" type="ORF">HQ393_12195</name>
</gene>
<dbReference type="InterPro" id="IPR011006">
    <property type="entry name" value="CheY-like_superfamily"/>
</dbReference>
<evidence type="ECO:0000256" key="14">
    <source>
        <dbReference type="ARBA" id="ARBA00023306"/>
    </source>
</evidence>
<evidence type="ECO:0000256" key="7">
    <source>
        <dbReference type="ARBA" id="ARBA00022692"/>
    </source>
</evidence>
<comment type="function">
    <text evidence="15">Member of the two-component regulatory system BvgS/BvgA. Phosphorylates BvgA via a four-step phosphorelay in response to environmental signals.</text>
</comment>
<feature type="domain" description="PAC" evidence="22">
    <location>
        <begin position="225"/>
        <end position="277"/>
    </location>
</feature>
<dbReference type="InterPro" id="IPR036097">
    <property type="entry name" value="HisK_dim/P_sf"/>
</dbReference>
<dbReference type="InterPro" id="IPR004358">
    <property type="entry name" value="Sig_transdc_His_kin-like_C"/>
</dbReference>
<dbReference type="Pfam" id="PF00563">
    <property type="entry name" value="EAL"/>
    <property type="match status" value="1"/>
</dbReference>
<evidence type="ECO:0000259" key="20">
    <source>
        <dbReference type="PROSITE" id="PS50110"/>
    </source>
</evidence>
<feature type="domain" description="PAS" evidence="21">
    <location>
        <begin position="49"/>
        <end position="94"/>
    </location>
</feature>
<dbReference type="CDD" id="cd17546">
    <property type="entry name" value="REC_hyHK_CKI1_RcsC-like"/>
    <property type="match status" value="1"/>
</dbReference>
<keyword evidence="12" id="KW-0902">Two-component regulatory system</keyword>
<dbReference type="EMBL" id="CP058627">
    <property type="protein sequence ID" value="QLG88936.1"/>
    <property type="molecule type" value="Genomic_DNA"/>
</dbReference>
<evidence type="ECO:0000256" key="9">
    <source>
        <dbReference type="ARBA" id="ARBA00022777"/>
    </source>
</evidence>
<feature type="domain" description="Response regulatory" evidence="20">
    <location>
        <begin position="1684"/>
        <end position="1805"/>
    </location>
</feature>
<dbReference type="KEGG" id="chiz:HQ393_12195"/>
<dbReference type="CDD" id="cd01948">
    <property type="entry name" value="EAL"/>
    <property type="match status" value="1"/>
</dbReference>
<evidence type="ECO:0000256" key="18">
    <source>
        <dbReference type="SAM" id="Coils"/>
    </source>
</evidence>
<dbReference type="Pfam" id="PF13188">
    <property type="entry name" value="PAS_8"/>
    <property type="match status" value="1"/>
</dbReference>
<evidence type="ECO:0000256" key="16">
    <source>
        <dbReference type="ARBA" id="ARBA00070152"/>
    </source>
</evidence>
<organism evidence="24 25">
    <name type="scientific">Chitinibacter bivalviorum</name>
    <dbReference type="NCBI Taxonomy" id="2739434"/>
    <lineage>
        <taxon>Bacteria</taxon>
        <taxon>Pseudomonadati</taxon>
        <taxon>Pseudomonadota</taxon>
        <taxon>Betaproteobacteria</taxon>
        <taxon>Neisseriales</taxon>
        <taxon>Chitinibacteraceae</taxon>
        <taxon>Chitinibacter</taxon>
    </lineage>
</organism>
<keyword evidence="5 17" id="KW-0597">Phosphoprotein</keyword>
<accession>A0A7H9BKT3</accession>
<sequence length="2082" mass="232253">MSGAHPTHSGDPSSSAVDAAEVFTHVLQHVDGWVYRCHFNPLLTFQFSNAASLAIAGYPASSLIDHPDLGLATLIHPDDLVAITQKRQWALDQQQAYLNEYRLIRADGAIVWVQDRAKGIYSENGDLIALEGMMLDITAQRAREQALFNQQQQLQDLYDQSPDMLLSIDPETTLVINCNQTLLNTLGYDRSEVIGKSVLQLYTPKVHDYIRLELIPLFLSQGRLDGVELEVQSKNGQVFDVLLIASAVYDAAGQITQTRSLWRDISKAKALERAQQAIKHRFQDMIDALPTPVAINNPKLEITYLNPAFIQLFGYTRDELPNLQTWWHLAYPDPFYRQWVIEEWGKRLKQAQQSQQPFEPMEVFIYNRAGEKLHIQARAQPLDNDWADDHLVLLLDLSSHDKQQEELSQREHRFRTLFDTANISIWNEDMSGLVTHLAQLRSNGVNDIEQYLAEHPNALLEMIPLFQVTDVNPATLRLFGAGKQELLSGFSQLFGPGALEVVKQEIIAFWRGDQFFRTDLNLCRVDKKPIRAILSFPIPADIESARNVPVSVQDISENYSLQNKLALQAEILENIQQGIHLVSASNGEIIYSNPNLELMFGYEADELIGQHVSILNAANGHSPEEIASQMITALQTQPHWEGELLNQRKDGSTFWTRANVSSFQHPDFGLLWVTVQHDISDRKQAQLALNFSNAQLQAVARIQGQFIETQDEHTAFETVLSQLKQLTNSPHGFVSEVCSDANKQPYICTHAISNLAWDHPSRELYAAHQTGGIEFHSLENLFGAALKTKDIVISNNPSQDSRAKGVPAGHPALSAFMAIPVFSGEQIIGLVGLADREGGYTRALIEQLQPILLTYSQLINALRSKREYRKAHEELQQRDQLWKDAIEGAGHGVWEWNIASNKVTYSEAWANLVGFSLAELEDSHAIWESRIHPDDIKQTMLMRAKYLRGELPRYESEYRFLCKDGSYKWLLGRGTVVLHDAQGGPLRMIGTTTDISRRKEAEEALMANRAQLAGMIDSAMDAIVTTDAEFCIILFNRAAEQMFGYAAAEILGAPIETLIPLTLAAGHRQLMHQFAKHGNSTRKMRGHSVRQVTGLRADGSEFPVEVSISYSENYGNPIFTAMVRDITERKQHDDEVQQLTTSLEARVAARTIELEKARQQAESANQAKSAFVANMSHEIRTPLNSVLGMSHLALQTELNEKQRDYLLKISNSGTHLLALINDILDFSKIEAGKLDLEHADFALQCLLHGIHDVMEPRAQEKFLQLDLDIAPSVPKFVRGDELRLKQVLLNLLSNAIKFTEHGRVSLCVTATELAHQQCAIQFSVRDTGIGISAEAQSRLFQSFVQADDSTTRKYGGTGLGLAISRQLVELMSGKIELKSQLKQGSEFSFSITLPKVTSVSSETLDTEIESQNHLEALAGKHVLLHVFNQQVGADLLAEVGVEVTLANHGREALDLIEQQSFDAVLMDVQMPVMDGLTASQILRANPSLAQLPIIAMTANVSNEDRQRCLAAGMNAFIGKPVHPIQLYRTLAHCLGASMASNNSATADQPPHSNALIDREVLNTMLGDKPDRQRKYFAKFAQAMNDGLAQVQQLLDEGQLQKIGEQCHRLKSIARTVGALPLGDRLADLDSNKMGIPAETLSKKIFELHTLYHSTCQHLVQSGLLESEYLIEPTMPELALDTELHIMLIDDDEFTLDLLTQHLSDLRLTQVSSYLNAHTALAKLAAGVKADWILCDLQMPDMDGIAFLRQLGVLHFQGQVAILSGMDNQVLKATEKLAQSYALNIHGALSKPVKKSDLARLLGEQALQTPAQAPASSKLPNDSLDIAELQHGLAHGAIELYYQPKVSTSNHTVIGAECLARWRHPTRGLLGPALFVPAIETLGLVDELTFIVLRQAVQQLKQWQEMGEYFKLSVNVSMDNLYRLELPELFTEILNQYGVAAESITLEITETQLSHDYVLSLDILTRLRIKGFGLSIDDFGTGFSTMEHLMQTPFTELKIDRAFVRGASTDKSAQTILEHSVMLGSKFALNLVAEGVETQDDWNMVVAAGCHEVQGYLVSRPMPASEFIAWKQQWEQQRKESAK</sequence>
<dbReference type="Gene3D" id="3.40.50.2300">
    <property type="match status" value="2"/>
</dbReference>
<dbReference type="Pfam" id="PF08447">
    <property type="entry name" value="PAS_3"/>
    <property type="match status" value="2"/>
</dbReference>
<comment type="catalytic activity">
    <reaction evidence="1">
        <text>ATP + protein L-histidine = ADP + protein N-phospho-L-histidine.</text>
        <dbReference type="EC" id="2.7.13.3"/>
    </reaction>
</comment>
<keyword evidence="25" id="KW-1185">Reference proteome</keyword>
<dbReference type="PROSITE" id="PS50110">
    <property type="entry name" value="RESPONSE_REGULATORY"/>
    <property type="match status" value="2"/>
</dbReference>
<evidence type="ECO:0000256" key="2">
    <source>
        <dbReference type="ARBA" id="ARBA00004651"/>
    </source>
</evidence>
<dbReference type="PROSITE" id="PS50883">
    <property type="entry name" value="EAL"/>
    <property type="match status" value="1"/>
</dbReference>
<dbReference type="Gene3D" id="3.30.565.10">
    <property type="entry name" value="Histidine kinase-like ATPase, C-terminal domain"/>
    <property type="match status" value="1"/>
</dbReference>
<dbReference type="InterPro" id="IPR036641">
    <property type="entry name" value="HPT_dom_sf"/>
</dbReference>
<dbReference type="SMART" id="SM00052">
    <property type="entry name" value="EAL"/>
    <property type="match status" value="1"/>
</dbReference>
<evidence type="ECO:0000259" key="21">
    <source>
        <dbReference type="PROSITE" id="PS50112"/>
    </source>
</evidence>
<dbReference type="GO" id="GO:0000155">
    <property type="term" value="F:phosphorelay sensor kinase activity"/>
    <property type="evidence" value="ECO:0007669"/>
    <property type="project" value="InterPro"/>
</dbReference>
<dbReference type="SUPFAM" id="SSF47226">
    <property type="entry name" value="Histidine-containing phosphotransfer domain, HPT domain"/>
    <property type="match status" value="1"/>
</dbReference>
<dbReference type="Gene3D" id="1.10.287.130">
    <property type="match status" value="1"/>
</dbReference>
<feature type="domain" description="PAS" evidence="21">
    <location>
        <begin position="278"/>
        <end position="333"/>
    </location>
</feature>
<dbReference type="InterPro" id="IPR000014">
    <property type="entry name" value="PAS"/>
</dbReference>
<dbReference type="PROSITE" id="PS50112">
    <property type="entry name" value="PAS"/>
    <property type="match status" value="5"/>
</dbReference>
<dbReference type="SUPFAM" id="SSF141868">
    <property type="entry name" value="EAL domain-like"/>
    <property type="match status" value="1"/>
</dbReference>
<dbReference type="InterPro" id="IPR008207">
    <property type="entry name" value="Sig_transdc_His_kin_Hpt_dom"/>
</dbReference>
<keyword evidence="18" id="KW-0175">Coiled coil</keyword>
<dbReference type="SMART" id="SM00091">
    <property type="entry name" value="PAS"/>
    <property type="match status" value="7"/>
</dbReference>
<dbReference type="FunFam" id="3.30.565.10:FF:000010">
    <property type="entry name" value="Sensor histidine kinase RcsC"/>
    <property type="match status" value="1"/>
</dbReference>
<name>A0A7H9BKT3_9NEIS</name>
<dbReference type="Pfam" id="PF13185">
    <property type="entry name" value="GAF_2"/>
    <property type="match status" value="1"/>
</dbReference>
<feature type="domain" description="Histidine kinase" evidence="19">
    <location>
        <begin position="1174"/>
        <end position="1395"/>
    </location>
</feature>
<feature type="domain" description="PAS" evidence="21">
    <location>
        <begin position="1008"/>
        <end position="1052"/>
    </location>
</feature>
<feature type="domain" description="PAC" evidence="22">
    <location>
        <begin position="954"/>
        <end position="1007"/>
    </location>
</feature>
<feature type="domain" description="PAS" evidence="21">
    <location>
        <begin position="564"/>
        <end position="637"/>
    </location>
</feature>
<evidence type="ECO:0000313" key="24">
    <source>
        <dbReference type="EMBL" id="QLG88936.1"/>
    </source>
</evidence>
<dbReference type="Pfam" id="PF13426">
    <property type="entry name" value="PAS_9"/>
    <property type="match status" value="3"/>
</dbReference>
<dbReference type="CDD" id="cd00130">
    <property type="entry name" value="PAS"/>
    <property type="match status" value="6"/>
</dbReference>
<dbReference type="Pfam" id="PF00512">
    <property type="entry name" value="HisKA"/>
    <property type="match status" value="1"/>
</dbReference>
<dbReference type="Gene3D" id="1.20.120.160">
    <property type="entry name" value="HPT domain"/>
    <property type="match status" value="1"/>
</dbReference>
<dbReference type="InterPro" id="IPR001610">
    <property type="entry name" value="PAC"/>
</dbReference>
<dbReference type="InterPro" id="IPR001633">
    <property type="entry name" value="EAL_dom"/>
</dbReference>
<dbReference type="SMART" id="SM00388">
    <property type="entry name" value="HisKA"/>
    <property type="match status" value="1"/>
</dbReference>
<evidence type="ECO:0000259" key="23">
    <source>
        <dbReference type="PROSITE" id="PS50883"/>
    </source>
</evidence>
<dbReference type="InterPro" id="IPR013655">
    <property type="entry name" value="PAS_fold_3"/>
</dbReference>
<evidence type="ECO:0000256" key="1">
    <source>
        <dbReference type="ARBA" id="ARBA00000085"/>
    </source>
</evidence>
<dbReference type="InterPro" id="IPR035919">
    <property type="entry name" value="EAL_sf"/>
</dbReference>
<dbReference type="Gene3D" id="3.30.450.20">
    <property type="entry name" value="PAS domain"/>
    <property type="match status" value="7"/>
</dbReference>
<keyword evidence="4" id="KW-1003">Cell membrane</keyword>
<keyword evidence="6" id="KW-0808">Transferase</keyword>
<dbReference type="InterPro" id="IPR036890">
    <property type="entry name" value="HATPase_C_sf"/>
</dbReference>
<evidence type="ECO:0000256" key="4">
    <source>
        <dbReference type="ARBA" id="ARBA00022475"/>
    </source>
</evidence>
<dbReference type="SMART" id="SM00086">
    <property type="entry name" value="PAC"/>
    <property type="match status" value="6"/>
</dbReference>
<keyword evidence="13" id="KW-0472">Membrane</keyword>
<evidence type="ECO:0000256" key="12">
    <source>
        <dbReference type="ARBA" id="ARBA00023012"/>
    </source>
</evidence>
<feature type="domain" description="PAC" evidence="22">
    <location>
        <begin position="97"/>
        <end position="149"/>
    </location>
</feature>
<dbReference type="GO" id="GO:0005886">
    <property type="term" value="C:plasma membrane"/>
    <property type="evidence" value="ECO:0007669"/>
    <property type="project" value="UniProtKB-SubCell"/>
</dbReference>
<dbReference type="SMART" id="SM00387">
    <property type="entry name" value="HATPase_c"/>
    <property type="match status" value="1"/>
</dbReference>
<evidence type="ECO:0000256" key="10">
    <source>
        <dbReference type="ARBA" id="ARBA00022840"/>
    </source>
</evidence>
<keyword evidence="8" id="KW-0547">Nucleotide-binding</keyword>